<evidence type="ECO:0000313" key="3">
    <source>
        <dbReference type="Proteomes" id="UP000310200"/>
    </source>
</evidence>
<proteinExistence type="predicted"/>
<protein>
    <submittedName>
        <fullName evidence="2">Valacyclovir hydrolase</fullName>
    </submittedName>
</protein>
<dbReference type="EMBL" id="QBLH01001083">
    <property type="protein sequence ID" value="TGZ53171.1"/>
    <property type="molecule type" value="Genomic_DNA"/>
</dbReference>
<dbReference type="Proteomes" id="UP000310200">
    <property type="component" value="Unassembled WGS sequence"/>
</dbReference>
<dbReference type="STRING" id="300112.A0A4S2KTI4"/>
<keyword evidence="2" id="KW-0378">Hydrolase</keyword>
<sequence>MYAQFASVLCKIVKFGSGSVMRIRQLSTTASKAREMEERKVKVGDTEINYARVGTGDHPVLLLPGALGTIWTDFRPQMENLNAEKLTVVAWDPPGYGKSRPPDRTFPDDFFQRDAAWAHNLMQTLGYSKFSLIGWSDGGITSLLLAATYPDSIRKMVVFGANAYIHPDEMKIYESVRDINKWSEKMRTPMIQVYGEDYFKKTWSNWIDGVLRLYEKQNGDLCKQVLSKIRCPTLIIHGARDAMVLPEHPQYLKQNIADSKLHIFEKGAHNLHLRYPEEFNSLVTDFLVDQAKL</sequence>
<dbReference type="PANTHER" id="PTHR46331:SF2">
    <property type="entry name" value="VALACYCLOVIR HYDROLASE"/>
    <property type="match status" value="1"/>
</dbReference>
<dbReference type="Pfam" id="PF00561">
    <property type="entry name" value="Abhydrolase_1"/>
    <property type="match status" value="1"/>
</dbReference>
<dbReference type="GO" id="GO:0017171">
    <property type="term" value="F:serine hydrolase activity"/>
    <property type="evidence" value="ECO:0007669"/>
    <property type="project" value="TreeGrafter"/>
</dbReference>
<reference evidence="2 3" key="1">
    <citation type="journal article" date="2019" name="Philos. Trans. R. Soc. Lond., B, Biol. Sci.">
        <title>Ant behaviour and brain gene expression of defending hosts depend on the ecological success of the intruding social parasite.</title>
        <authorList>
            <person name="Kaur R."/>
            <person name="Stoldt M."/>
            <person name="Jongepier E."/>
            <person name="Feldmeyer B."/>
            <person name="Menzel F."/>
            <person name="Bornberg-Bauer E."/>
            <person name="Foitzik S."/>
        </authorList>
    </citation>
    <scope>NUCLEOTIDE SEQUENCE [LARGE SCALE GENOMIC DNA]</scope>
    <source>
        <tissue evidence="2">Whole body</tissue>
    </source>
</reference>
<accession>A0A4S2KTI4</accession>
<dbReference type="PANTHER" id="PTHR46331">
    <property type="entry name" value="VALACYCLOVIR HYDROLASE"/>
    <property type="match status" value="1"/>
</dbReference>
<feature type="domain" description="AB hydrolase-1" evidence="1">
    <location>
        <begin position="59"/>
        <end position="170"/>
    </location>
</feature>
<dbReference type="PRINTS" id="PR00111">
    <property type="entry name" value="ABHYDROLASE"/>
</dbReference>
<dbReference type="InterPro" id="IPR000073">
    <property type="entry name" value="AB_hydrolase_1"/>
</dbReference>
<name>A0A4S2KTI4_9HYME</name>
<dbReference type="SUPFAM" id="SSF53474">
    <property type="entry name" value="alpha/beta-Hydrolases"/>
    <property type="match status" value="1"/>
</dbReference>
<organism evidence="2 3">
    <name type="scientific">Temnothorax longispinosus</name>
    <dbReference type="NCBI Taxonomy" id="300112"/>
    <lineage>
        <taxon>Eukaryota</taxon>
        <taxon>Metazoa</taxon>
        <taxon>Ecdysozoa</taxon>
        <taxon>Arthropoda</taxon>
        <taxon>Hexapoda</taxon>
        <taxon>Insecta</taxon>
        <taxon>Pterygota</taxon>
        <taxon>Neoptera</taxon>
        <taxon>Endopterygota</taxon>
        <taxon>Hymenoptera</taxon>
        <taxon>Apocrita</taxon>
        <taxon>Aculeata</taxon>
        <taxon>Formicoidea</taxon>
        <taxon>Formicidae</taxon>
        <taxon>Myrmicinae</taxon>
        <taxon>Temnothorax</taxon>
    </lineage>
</organism>
<dbReference type="AlphaFoldDB" id="A0A4S2KTI4"/>
<dbReference type="InterPro" id="IPR029058">
    <property type="entry name" value="AB_hydrolase_fold"/>
</dbReference>
<evidence type="ECO:0000313" key="2">
    <source>
        <dbReference type="EMBL" id="TGZ53171.1"/>
    </source>
</evidence>
<keyword evidence="3" id="KW-1185">Reference proteome</keyword>
<evidence type="ECO:0000259" key="1">
    <source>
        <dbReference type="Pfam" id="PF00561"/>
    </source>
</evidence>
<dbReference type="Gene3D" id="3.40.50.1820">
    <property type="entry name" value="alpha/beta hydrolase"/>
    <property type="match status" value="1"/>
</dbReference>
<gene>
    <name evidence="2" type="ORF">DBV15_01596</name>
</gene>
<comment type="caution">
    <text evidence="2">The sequence shown here is derived from an EMBL/GenBank/DDBJ whole genome shotgun (WGS) entry which is preliminary data.</text>
</comment>